<name>A0A542Y8T8_9MICO</name>
<organism evidence="2 3">
    <name type="scientific">Leucobacter komagatae</name>
    <dbReference type="NCBI Taxonomy" id="55969"/>
    <lineage>
        <taxon>Bacteria</taxon>
        <taxon>Bacillati</taxon>
        <taxon>Actinomycetota</taxon>
        <taxon>Actinomycetes</taxon>
        <taxon>Micrococcales</taxon>
        <taxon>Microbacteriaceae</taxon>
        <taxon>Leucobacter</taxon>
    </lineage>
</organism>
<dbReference type="InterPro" id="IPR007345">
    <property type="entry name" value="Polysacch_pyruvyl_Trfase"/>
</dbReference>
<sequence>MKLETEGQIPLHWWDIKPNFGDALSPWLAQHISGKPVSFAARHSRSYLSIGSILSHAGNESIVWGTGSFGTETPSQLATNAEYRAVRGPLTRNILERNKISCPRVYGDPALLVPAFYSPDVEKTHELGIVLRWSESNRNKHAIPGVKPIFLRNDNIEEVLDSFLACEKIISTSLHGLIIADAYGIPNAWLDSPTPKGLEFKYWDYLISVGKTRDPQPYRLHAPGLTASTLLNDMNFDRRPVNLDLGPLLSACPFRD</sequence>
<dbReference type="EMBL" id="VFON01000001">
    <property type="protein sequence ID" value="TQL44491.1"/>
    <property type="molecule type" value="Genomic_DNA"/>
</dbReference>
<gene>
    <name evidence="2" type="ORF">FB468_2550</name>
</gene>
<dbReference type="Pfam" id="PF04230">
    <property type="entry name" value="PS_pyruv_trans"/>
    <property type="match status" value="1"/>
</dbReference>
<evidence type="ECO:0000313" key="2">
    <source>
        <dbReference type="EMBL" id="TQL44491.1"/>
    </source>
</evidence>
<protein>
    <submittedName>
        <fullName evidence="2">Polysaccharide pyruvyl transferase</fullName>
    </submittedName>
</protein>
<feature type="domain" description="Polysaccharide pyruvyl transferase" evidence="1">
    <location>
        <begin position="46"/>
        <end position="191"/>
    </location>
</feature>
<evidence type="ECO:0000313" key="3">
    <source>
        <dbReference type="Proteomes" id="UP000319094"/>
    </source>
</evidence>
<proteinExistence type="predicted"/>
<evidence type="ECO:0000259" key="1">
    <source>
        <dbReference type="Pfam" id="PF04230"/>
    </source>
</evidence>
<dbReference type="Proteomes" id="UP000319094">
    <property type="component" value="Unassembled WGS sequence"/>
</dbReference>
<keyword evidence="2" id="KW-0808">Transferase</keyword>
<keyword evidence="3" id="KW-1185">Reference proteome</keyword>
<dbReference type="AlphaFoldDB" id="A0A542Y8T8"/>
<dbReference type="GO" id="GO:0016740">
    <property type="term" value="F:transferase activity"/>
    <property type="evidence" value="ECO:0007669"/>
    <property type="project" value="UniProtKB-KW"/>
</dbReference>
<comment type="caution">
    <text evidence="2">The sequence shown here is derived from an EMBL/GenBank/DDBJ whole genome shotgun (WGS) entry which is preliminary data.</text>
</comment>
<reference evidence="2 3" key="1">
    <citation type="submission" date="2019-06" db="EMBL/GenBank/DDBJ databases">
        <title>Sequencing the genomes of 1000 actinobacteria strains.</title>
        <authorList>
            <person name="Klenk H.-P."/>
        </authorList>
    </citation>
    <scope>NUCLEOTIDE SEQUENCE [LARGE SCALE GENOMIC DNA]</scope>
    <source>
        <strain evidence="2 3">DSM 8803</strain>
    </source>
</reference>
<accession>A0A542Y8T8</accession>